<dbReference type="AlphaFoldDB" id="A0A832CXW2"/>
<evidence type="ECO:0008006" key="2">
    <source>
        <dbReference type="Google" id="ProtNLM"/>
    </source>
</evidence>
<organism evidence="1">
    <name type="scientific">Ignavibacterium album</name>
    <dbReference type="NCBI Taxonomy" id="591197"/>
    <lineage>
        <taxon>Bacteria</taxon>
        <taxon>Pseudomonadati</taxon>
        <taxon>Ignavibacteriota</taxon>
        <taxon>Ignavibacteria</taxon>
        <taxon>Ignavibacteriales</taxon>
        <taxon>Ignavibacteriaceae</taxon>
        <taxon>Ignavibacterium</taxon>
    </lineage>
</organism>
<dbReference type="EMBL" id="DSVI01000010">
    <property type="protein sequence ID" value="HGT48151.1"/>
    <property type="molecule type" value="Genomic_DNA"/>
</dbReference>
<sequence>MNKMDLIQLIEEQFNYLLKTRAFFPYLNENRIGENQFSTAPFYKEKLGTDIKFIFDRKLDQTNIDEINSIAHWINQNYIIRLYSILEQNKICGKSVIIDQNVDGWEDVDLLIRLRNKFAHSSGNYNSRNNVSKSLYKKLVERYKLKDVKSPEEANEFPLSIDTVLEPLTEGCKKYFSSRK</sequence>
<protein>
    <recommendedName>
        <fullName evidence="2">RiboL-PSP-HEPN domain-containing protein</fullName>
    </recommendedName>
</protein>
<evidence type="ECO:0000313" key="1">
    <source>
        <dbReference type="EMBL" id="HGT48151.1"/>
    </source>
</evidence>
<accession>A0A832CXW2</accession>
<name>A0A832CXW2_9BACT</name>
<reference evidence="1" key="1">
    <citation type="journal article" date="2020" name="mSystems">
        <title>Genome- and Community-Level Interaction Insights into Carbon Utilization and Element Cycling Functions of Hydrothermarchaeota in Hydrothermal Sediment.</title>
        <authorList>
            <person name="Zhou Z."/>
            <person name="Liu Y."/>
            <person name="Xu W."/>
            <person name="Pan J."/>
            <person name="Luo Z.H."/>
            <person name="Li M."/>
        </authorList>
    </citation>
    <scope>NUCLEOTIDE SEQUENCE [LARGE SCALE GENOMIC DNA]</scope>
    <source>
        <strain evidence="1">SpSt-500</strain>
    </source>
</reference>
<comment type="caution">
    <text evidence="1">The sequence shown here is derived from an EMBL/GenBank/DDBJ whole genome shotgun (WGS) entry which is preliminary data.</text>
</comment>
<gene>
    <name evidence="1" type="ORF">ENS56_08950</name>
</gene>
<proteinExistence type="predicted"/>